<protein>
    <submittedName>
        <fullName evidence="4">Gag-Pol polyprotein</fullName>
    </submittedName>
</protein>
<keyword evidence="1" id="KW-0862">Zinc</keyword>
<keyword evidence="1" id="KW-0479">Metal-binding</keyword>
<proteinExistence type="predicted"/>
<dbReference type="GO" id="GO:0003676">
    <property type="term" value="F:nucleic acid binding"/>
    <property type="evidence" value="ECO:0007669"/>
    <property type="project" value="InterPro"/>
</dbReference>
<dbReference type="SUPFAM" id="SSF57756">
    <property type="entry name" value="Retrovirus zinc finger-like domains"/>
    <property type="match status" value="1"/>
</dbReference>
<dbReference type="EMBL" id="BKCJ010004794">
    <property type="protein sequence ID" value="GEU63132.1"/>
    <property type="molecule type" value="Genomic_DNA"/>
</dbReference>
<keyword evidence="2" id="KW-0175">Coiled coil</keyword>
<organism evidence="4">
    <name type="scientific">Tanacetum cinerariifolium</name>
    <name type="common">Dalmatian daisy</name>
    <name type="synonym">Chrysanthemum cinerariifolium</name>
    <dbReference type="NCBI Taxonomy" id="118510"/>
    <lineage>
        <taxon>Eukaryota</taxon>
        <taxon>Viridiplantae</taxon>
        <taxon>Streptophyta</taxon>
        <taxon>Embryophyta</taxon>
        <taxon>Tracheophyta</taxon>
        <taxon>Spermatophyta</taxon>
        <taxon>Magnoliopsida</taxon>
        <taxon>eudicotyledons</taxon>
        <taxon>Gunneridae</taxon>
        <taxon>Pentapetalae</taxon>
        <taxon>asterids</taxon>
        <taxon>campanulids</taxon>
        <taxon>Asterales</taxon>
        <taxon>Asteraceae</taxon>
        <taxon>Asteroideae</taxon>
        <taxon>Anthemideae</taxon>
        <taxon>Anthemidinae</taxon>
        <taxon>Tanacetum</taxon>
    </lineage>
</organism>
<sequence>MEGLLSNQYRGGRILCRPVRQDRLHQDQVEASGKQRVIVCYNCKGEGHMSKQCTKPKRKRDAEWFKDKVLLVQAQANGQIALMANLSHYGSDNLAEVNNQDNRTNHLIHQEMQVPSTSEQSTILTQSNTEITSDSNIISYSQYMNESQYNIVQNLNLHALQDDLILSVIEQVKTQVVNCIKINQDNEQVNELLTAELERYRNQERVLKEQKNDDTTSTSYEPSLEIETLKHTLSEHLKEKESLVQKITLLKNDF</sequence>
<feature type="domain" description="CCHC-type" evidence="3">
    <location>
        <begin position="40"/>
        <end position="55"/>
    </location>
</feature>
<dbReference type="GO" id="GO:0008270">
    <property type="term" value="F:zinc ion binding"/>
    <property type="evidence" value="ECO:0007669"/>
    <property type="project" value="UniProtKB-KW"/>
</dbReference>
<feature type="coiled-coil region" evidence="2">
    <location>
        <begin position="183"/>
        <end position="253"/>
    </location>
</feature>
<dbReference type="AlphaFoldDB" id="A0A6L2LRM0"/>
<comment type="caution">
    <text evidence="4">The sequence shown here is derived from an EMBL/GenBank/DDBJ whole genome shotgun (WGS) entry which is preliminary data.</text>
</comment>
<dbReference type="Pfam" id="PF00098">
    <property type="entry name" value="zf-CCHC"/>
    <property type="match status" value="1"/>
</dbReference>
<evidence type="ECO:0000259" key="3">
    <source>
        <dbReference type="PROSITE" id="PS50158"/>
    </source>
</evidence>
<reference evidence="4" key="1">
    <citation type="journal article" date="2019" name="Sci. Rep.">
        <title>Draft genome of Tanacetum cinerariifolium, the natural source of mosquito coil.</title>
        <authorList>
            <person name="Yamashiro T."/>
            <person name="Shiraishi A."/>
            <person name="Satake H."/>
            <person name="Nakayama K."/>
        </authorList>
    </citation>
    <scope>NUCLEOTIDE SEQUENCE</scope>
</reference>
<evidence type="ECO:0000256" key="1">
    <source>
        <dbReference type="PROSITE-ProRule" id="PRU00047"/>
    </source>
</evidence>
<accession>A0A6L2LRM0</accession>
<dbReference type="SMART" id="SM00343">
    <property type="entry name" value="ZnF_C2HC"/>
    <property type="match status" value="1"/>
</dbReference>
<dbReference type="Gene3D" id="4.10.60.10">
    <property type="entry name" value="Zinc finger, CCHC-type"/>
    <property type="match status" value="1"/>
</dbReference>
<evidence type="ECO:0000256" key="2">
    <source>
        <dbReference type="SAM" id="Coils"/>
    </source>
</evidence>
<gene>
    <name evidence="4" type="ORF">Tci_035110</name>
</gene>
<name>A0A6L2LRM0_TANCI</name>
<dbReference type="InterPro" id="IPR036875">
    <property type="entry name" value="Znf_CCHC_sf"/>
</dbReference>
<evidence type="ECO:0000313" key="4">
    <source>
        <dbReference type="EMBL" id="GEU63132.1"/>
    </source>
</evidence>
<dbReference type="InterPro" id="IPR001878">
    <property type="entry name" value="Znf_CCHC"/>
</dbReference>
<dbReference type="PROSITE" id="PS50158">
    <property type="entry name" value="ZF_CCHC"/>
    <property type="match status" value="1"/>
</dbReference>
<keyword evidence="1" id="KW-0863">Zinc-finger</keyword>